<feature type="region of interest" description="Disordered" evidence="8">
    <location>
        <begin position="185"/>
        <end position="218"/>
    </location>
</feature>
<dbReference type="PROSITE" id="PS52035">
    <property type="entry name" value="PEPTIDASE_M14"/>
    <property type="match status" value="1"/>
</dbReference>
<dbReference type="InterPro" id="IPR029062">
    <property type="entry name" value="Class_I_gatase-like"/>
</dbReference>
<evidence type="ECO:0000256" key="2">
    <source>
        <dbReference type="ARBA" id="ARBA00005988"/>
    </source>
</evidence>
<dbReference type="PANTHER" id="PTHR11705:SF143">
    <property type="entry name" value="SLL0236 PROTEIN"/>
    <property type="match status" value="1"/>
</dbReference>
<organism evidence="11 12">
    <name type="scientific">Aequoribacter fuscus</name>
    <dbReference type="NCBI Taxonomy" id="2518989"/>
    <lineage>
        <taxon>Bacteria</taxon>
        <taxon>Pseudomonadati</taxon>
        <taxon>Pseudomonadota</taxon>
        <taxon>Gammaproteobacteria</taxon>
        <taxon>Cellvibrionales</taxon>
        <taxon>Halieaceae</taxon>
        <taxon>Aequoribacter</taxon>
    </lineage>
</organism>
<dbReference type="SUPFAM" id="SSF52317">
    <property type="entry name" value="Class I glutamine amidotransferase-like"/>
    <property type="match status" value="1"/>
</dbReference>
<dbReference type="Proteomes" id="UP000005615">
    <property type="component" value="Unassembled WGS sequence"/>
</dbReference>
<evidence type="ECO:0000256" key="7">
    <source>
        <dbReference type="PROSITE-ProRule" id="PRU01379"/>
    </source>
</evidence>
<keyword evidence="4" id="KW-0378">Hydrolase</keyword>
<evidence type="ECO:0000256" key="8">
    <source>
        <dbReference type="SAM" id="MobiDB-lite"/>
    </source>
</evidence>
<feature type="signal peptide" evidence="9">
    <location>
        <begin position="1"/>
        <end position="18"/>
    </location>
</feature>
<comment type="cofactor">
    <cofactor evidence="1">
        <name>Zn(2+)</name>
        <dbReference type="ChEBI" id="CHEBI:29105"/>
    </cofactor>
</comment>
<dbReference type="GO" id="GO:0006508">
    <property type="term" value="P:proteolysis"/>
    <property type="evidence" value="ECO:0007669"/>
    <property type="project" value="UniProtKB-KW"/>
</dbReference>
<evidence type="ECO:0000256" key="9">
    <source>
        <dbReference type="SAM" id="SignalP"/>
    </source>
</evidence>
<dbReference type="EMBL" id="AEIG01000047">
    <property type="protein sequence ID" value="EGG29540.1"/>
    <property type="molecule type" value="Genomic_DNA"/>
</dbReference>
<dbReference type="GO" id="GO:0008270">
    <property type="term" value="F:zinc ion binding"/>
    <property type="evidence" value="ECO:0007669"/>
    <property type="project" value="InterPro"/>
</dbReference>
<keyword evidence="6" id="KW-0482">Metalloprotease</keyword>
<evidence type="ECO:0000256" key="6">
    <source>
        <dbReference type="ARBA" id="ARBA00023049"/>
    </source>
</evidence>
<feature type="chain" id="PRO_5043455806" evidence="9">
    <location>
        <begin position="19"/>
        <end position="866"/>
    </location>
</feature>
<evidence type="ECO:0000256" key="1">
    <source>
        <dbReference type="ARBA" id="ARBA00001947"/>
    </source>
</evidence>
<dbReference type="GO" id="GO:0004181">
    <property type="term" value="F:metallocarboxypeptidase activity"/>
    <property type="evidence" value="ECO:0007669"/>
    <property type="project" value="InterPro"/>
</dbReference>
<comment type="similarity">
    <text evidence="2 7">Belongs to the peptidase M14 family.</text>
</comment>
<reference evidence="11 12" key="1">
    <citation type="journal article" date="2011" name="J. Bacteriol.">
        <title>Genome sequence of strain IMCC3088, a proteorhodopsin-containing marine bacterium belonging to the OM60/NOR5 clade.</title>
        <authorList>
            <person name="Jang Y."/>
            <person name="Oh H.M."/>
            <person name="Kang I."/>
            <person name="Lee K."/>
            <person name="Yang S.J."/>
            <person name="Cho J.C."/>
        </authorList>
    </citation>
    <scope>NUCLEOTIDE SEQUENCE [LARGE SCALE GENOMIC DNA]</scope>
    <source>
        <strain evidence="11 12">IMCC3088</strain>
    </source>
</reference>
<dbReference type="GO" id="GO:0005615">
    <property type="term" value="C:extracellular space"/>
    <property type="evidence" value="ECO:0007669"/>
    <property type="project" value="TreeGrafter"/>
</dbReference>
<dbReference type="AlphaFoldDB" id="F3L2B5"/>
<dbReference type="SMART" id="SM00631">
    <property type="entry name" value="Zn_pept"/>
    <property type="match status" value="1"/>
</dbReference>
<dbReference type="STRING" id="2518989.IMCC3088_1682"/>
<evidence type="ECO:0000313" key="11">
    <source>
        <dbReference type="EMBL" id="EGG29540.1"/>
    </source>
</evidence>
<dbReference type="Gene3D" id="3.40.630.10">
    <property type="entry name" value="Zn peptidases"/>
    <property type="match status" value="1"/>
</dbReference>
<dbReference type="Pfam" id="PF00246">
    <property type="entry name" value="Peptidase_M14"/>
    <property type="match status" value="1"/>
</dbReference>
<keyword evidence="9" id="KW-0732">Signal</keyword>
<keyword evidence="5" id="KW-0862">Zinc</keyword>
<feature type="domain" description="Peptidase M14" evidence="10">
    <location>
        <begin position="55"/>
        <end position="354"/>
    </location>
</feature>
<evidence type="ECO:0000259" key="10">
    <source>
        <dbReference type="PROSITE" id="PS52035"/>
    </source>
</evidence>
<evidence type="ECO:0000256" key="3">
    <source>
        <dbReference type="ARBA" id="ARBA00022670"/>
    </source>
</evidence>
<protein>
    <submittedName>
        <fullName evidence="11">Secreted protein containing N-terminal Zinc-dependent carboxypeptidase related domain</fullName>
    </submittedName>
</protein>
<dbReference type="OrthoDB" id="9758209at2"/>
<gene>
    <name evidence="11" type="ORF">IMCC3088_1682</name>
</gene>
<keyword evidence="11" id="KW-0121">Carboxypeptidase</keyword>
<dbReference type="SUPFAM" id="SSF53187">
    <property type="entry name" value="Zn-dependent exopeptidases"/>
    <property type="match status" value="1"/>
</dbReference>
<evidence type="ECO:0000256" key="5">
    <source>
        <dbReference type="ARBA" id="ARBA00022833"/>
    </source>
</evidence>
<feature type="compositionally biased region" description="Basic and acidic residues" evidence="8">
    <location>
        <begin position="203"/>
        <end position="213"/>
    </location>
</feature>
<name>F3L2B5_9GAMM</name>
<evidence type="ECO:0000313" key="12">
    <source>
        <dbReference type="Proteomes" id="UP000005615"/>
    </source>
</evidence>
<keyword evidence="3" id="KW-0645">Protease</keyword>
<comment type="caution">
    <text evidence="11">The sequence shown here is derived from an EMBL/GenBank/DDBJ whole genome shotgun (WGS) entry which is preliminary data.</text>
</comment>
<comment type="caution">
    <text evidence="7">Lacks conserved residue(s) required for the propagation of feature annotation.</text>
</comment>
<sequence>MKHLFTFILLFAFGSLQTAESFSAEVKLQELVAADITFDPNLPKPEDITGIKVGERHWYSHEIQRYLDALAEDSPRMVALGEHARSYGGRPLVSYAISSPENLANLEQIKASRSHIIDPASNIDLSAQPAVVHMMYSIHGNEPSGSNATPLVAYYLNAAQDAELEQQLKHVVIIFNPMQNPDGLDRFAHWSNNHRGRNPSSDPNDREHREHTPNGRGNYYGFDLNRDWLAHQFPESRGRLALMHEWKPNVQLDFHEQGSNSHYFFMPGKPERTNPLTPDMNQVLTAKIGEYHAHALDQKGVLYFTQENYDDFFMGKGSTYPDLFGTVGILFEQPSSRGTHQQTINGLLDFPTTIGNQILTSLSSIRAAADLKDELLTYQRDHFLSANTLKGYYLARAEDDPTRLKEFIRVLKGHNIQIQSLTEDITAEGHVFSTQDSIAIPRDQPNAAYLEALWNRPVEFEENVFYDVSTWTLPLAFDLQHTEKAVLKAKTAPLSDDFLTTAHELPTSTIGYLIDWRDSATAALLYDLLDAGANVRAAKSPFRAKTEGGARDFGYGTLFISPELNTTLPERVMALLQDAAARGLPVHAASSSFTSTGIDLGSREFDVLTLPKVLLVTGPGTSGYDTAELWHLLDRVVDMPLTMIDTFRLPSTDLERYTHILLTDPLKAVPGISKKLGAFVQAGGVLWAQGDRTIDWLKQEGITQVIWKETARQTMSSAFQRTVKKDNASTDELERLLPARQAYADADNEAAYRLVRGVILNGDIDITHPLGFGYTDRALPMFRTNNRFMLRSDDPFATPIAYNEQALMSGYMSRENQELAGSSASIIVDSKGKGAVILSLDDPAFRAFWWGSQRVLINSIFFGELL</sequence>
<dbReference type="RefSeq" id="WP_009575913.1">
    <property type="nucleotide sequence ID" value="NZ_AEIG01000047.1"/>
</dbReference>
<accession>F3L2B5</accession>
<keyword evidence="12" id="KW-1185">Reference proteome</keyword>
<proteinExistence type="inferred from homology"/>
<dbReference type="InterPro" id="IPR000834">
    <property type="entry name" value="Peptidase_M14"/>
</dbReference>
<dbReference type="eggNOG" id="COG2866">
    <property type="taxonomic scope" value="Bacteria"/>
</dbReference>
<dbReference type="PANTHER" id="PTHR11705">
    <property type="entry name" value="PROTEASE FAMILY M14 CARBOXYPEPTIDASE A,B"/>
    <property type="match status" value="1"/>
</dbReference>
<evidence type="ECO:0000256" key="4">
    <source>
        <dbReference type="ARBA" id="ARBA00022801"/>
    </source>
</evidence>